<keyword evidence="2" id="KW-1185">Reference proteome</keyword>
<dbReference type="Proteomes" id="UP001589610">
    <property type="component" value="Unassembled WGS sequence"/>
</dbReference>
<dbReference type="RefSeq" id="WP_344746685.1">
    <property type="nucleotide sequence ID" value="NZ_BAAAWW010000101.1"/>
</dbReference>
<dbReference type="EMBL" id="JBHMBS010000020">
    <property type="protein sequence ID" value="MFB9680111.1"/>
    <property type="molecule type" value="Genomic_DNA"/>
</dbReference>
<evidence type="ECO:0000313" key="2">
    <source>
        <dbReference type="Proteomes" id="UP001589610"/>
    </source>
</evidence>
<evidence type="ECO:0000313" key="1">
    <source>
        <dbReference type="EMBL" id="MFB9680111.1"/>
    </source>
</evidence>
<proteinExistence type="predicted"/>
<sequence length="44" mass="4174">MPGEDPSGTGPFPVAARAVIAGVGSWFGNPPAGAGGTVLTAMFG</sequence>
<reference evidence="1 2" key="1">
    <citation type="submission" date="2024-09" db="EMBL/GenBank/DDBJ databases">
        <authorList>
            <person name="Sun Q."/>
            <person name="Mori K."/>
        </authorList>
    </citation>
    <scope>NUCLEOTIDE SEQUENCE [LARGE SCALE GENOMIC DNA]</scope>
    <source>
        <strain evidence="1 2">JCM 3028</strain>
    </source>
</reference>
<protein>
    <submittedName>
        <fullName evidence="1">Uncharacterized protein</fullName>
    </submittedName>
</protein>
<gene>
    <name evidence="1" type="ORF">ACFFRH_31915</name>
</gene>
<accession>A0ABV5TML5</accession>
<name>A0ABV5TML5_9ACTN</name>
<organism evidence="1 2">
    <name type="scientific">Streptosporangium vulgare</name>
    <dbReference type="NCBI Taxonomy" id="46190"/>
    <lineage>
        <taxon>Bacteria</taxon>
        <taxon>Bacillati</taxon>
        <taxon>Actinomycetota</taxon>
        <taxon>Actinomycetes</taxon>
        <taxon>Streptosporangiales</taxon>
        <taxon>Streptosporangiaceae</taxon>
        <taxon>Streptosporangium</taxon>
    </lineage>
</organism>
<comment type="caution">
    <text evidence="1">The sequence shown here is derived from an EMBL/GenBank/DDBJ whole genome shotgun (WGS) entry which is preliminary data.</text>
</comment>